<evidence type="ECO:0000313" key="4">
    <source>
        <dbReference type="Proteomes" id="UP000324159"/>
    </source>
</evidence>
<organism evidence="3 4">
    <name type="scientific">Geothermobacter ehrlichii</name>
    <dbReference type="NCBI Taxonomy" id="213224"/>
    <lineage>
        <taxon>Bacteria</taxon>
        <taxon>Pseudomonadati</taxon>
        <taxon>Thermodesulfobacteriota</taxon>
        <taxon>Desulfuromonadia</taxon>
        <taxon>Desulfuromonadales</taxon>
        <taxon>Geothermobacteraceae</taxon>
        <taxon>Geothermobacter</taxon>
    </lineage>
</organism>
<feature type="signal peptide" evidence="1">
    <location>
        <begin position="1"/>
        <end position="19"/>
    </location>
</feature>
<dbReference type="Proteomes" id="UP000324159">
    <property type="component" value="Unassembled WGS sequence"/>
</dbReference>
<dbReference type="RefSeq" id="WP_148894059.1">
    <property type="nucleotide sequence ID" value="NZ_VNIB01000001.1"/>
</dbReference>
<dbReference type="OrthoDB" id="9800545at2"/>
<sequence length="262" mass="28892">MRWILPVLMLVLYAAPVMAFMSEGCGAGSCKDCHSLKADEAAGLLGAGIDRVVSVRFSEMPGVWRVEVEKDGTRFPLYIDFSKKYVVAGNIIRLKDRANITLGEGRPQPEKPRKVDVASIPLDDAFLIGDPMAQYKAIVFTDPRCPYCAQLHGEMRRAVKMDPNVAFYIKLYPLKMHPDAYPLSRTLICRNDPALLDRVYAGESLEPVDCKEAAAIDANLELVKKLGINSTPTMILPDGTVRPGARPAEDLLEMVRKAGQAE</sequence>
<dbReference type="Pfam" id="PF13098">
    <property type="entry name" value="Thioredoxin_2"/>
    <property type="match status" value="1"/>
</dbReference>
<evidence type="ECO:0000259" key="2">
    <source>
        <dbReference type="Pfam" id="PF13098"/>
    </source>
</evidence>
<keyword evidence="1" id="KW-0732">Signal</keyword>
<dbReference type="PANTHER" id="PTHR35272">
    <property type="entry name" value="THIOL:DISULFIDE INTERCHANGE PROTEIN DSBC-RELATED"/>
    <property type="match status" value="1"/>
</dbReference>
<dbReference type="EMBL" id="VNIB01000001">
    <property type="protein sequence ID" value="TYO99849.1"/>
    <property type="molecule type" value="Genomic_DNA"/>
</dbReference>
<evidence type="ECO:0000256" key="1">
    <source>
        <dbReference type="SAM" id="SignalP"/>
    </source>
</evidence>
<comment type="caution">
    <text evidence="3">The sequence shown here is derived from an EMBL/GenBank/DDBJ whole genome shotgun (WGS) entry which is preliminary data.</text>
</comment>
<dbReference type="InterPro" id="IPR012336">
    <property type="entry name" value="Thioredoxin-like_fold"/>
</dbReference>
<feature type="domain" description="Thioredoxin-like fold" evidence="2">
    <location>
        <begin position="134"/>
        <end position="254"/>
    </location>
</feature>
<feature type="chain" id="PRO_5039899003" evidence="1">
    <location>
        <begin position="20"/>
        <end position="262"/>
    </location>
</feature>
<dbReference type="AlphaFoldDB" id="A0A5D3WPX1"/>
<dbReference type="InterPro" id="IPR033954">
    <property type="entry name" value="DiS-bond_Isoase_DsbC/G"/>
</dbReference>
<evidence type="ECO:0000313" key="3">
    <source>
        <dbReference type="EMBL" id="TYO99849.1"/>
    </source>
</evidence>
<reference evidence="3 4" key="1">
    <citation type="submission" date="2019-07" db="EMBL/GenBank/DDBJ databases">
        <title>Genomic Encyclopedia of Type Strains, Phase IV (KMG-IV): sequencing the most valuable type-strain genomes for metagenomic binning, comparative biology and taxonomic classification.</title>
        <authorList>
            <person name="Goeker M."/>
        </authorList>
    </citation>
    <scope>NUCLEOTIDE SEQUENCE [LARGE SCALE GENOMIC DNA]</scope>
    <source>
        <strain evidence="3 4">SS015</strain>
    </source>
</reference>
<gene>
    <name evidence="3" type="ORF">EDC39_1019</name>
</gene>
<keyword evidence="4" id="KW-1185">Reference proteome</keyword>
<dbReference type="CDD" id="cd03020">
    <property type="entry name" value="DsbA_DsbC_DsbG"/>
    <property type="match status" value="1"/>
</dbReference>
<proteinExistence type="predicted"/>
<name>A0A5D3WPX1_9BACT</name>
<dbReference type="Gene3D" id="3.40.30.10">
    <property type="entry name" value="Glutaredoxin"/>
    <property type="match status" value="1"/>
</dbReference>
<dbReference type="SUPFAM" id="SSF52833">
    <property type="entry name" value="Thioredoxin-like"/>
    <property type="match status" value="1"/>
</dbReference>
<protein>
    <submittedName>
        <fullName evidence="3">Thiol:disulfide interchange protein DsbC</fullName>
    </submittedName>
</protein>
<dbReference type="PANTHER" id="PTHR35272:SF3">
    <property type="entry name" value="THIOL:DISULFIDE INTERCHANGE PROTEIN DSBC"/>
    <property type="match status" value="1"/>
</dbReference>
<accession>A0A5D3WPX1</accession>
<dbReference type="InterPro" id="IPR036249">
    <property type="entry name" value="Thioredoxin-like_sf"/>
</dbReference>
<dbReference type="InterPro" id="IPR051470">
    <property type="entry name" value="Thiol:disulfide_interchange"/>
</dbReference>